<feature type="domain" description="O-methyltransferase dimerisation" evidence="5">
    <location>
        <begin position="19"/>
        <end position="93"/>
    </location>
</feature>
<sequence length="333" mass="35363">MSSLPDSTSSASPSKIVDVAIGYMAAKQLFAASEAGLFAALADGPATAAEIAERAGIPANVARILADAMSSLDLLTRTDGVYANTPATARYLAGSAGDLDLRKFLAFLDAVSYGHWLGFINTVRTGKPGDLDMSGDRMDIFMGGVMTYNALHAKMLADNFDFSPYTKVLDYGGLSVSFLVEALSANSALNGTFFSGGPLVEAARGVLAEAGLNERVEIVEGDPLAGDIPTGFDLVFLEHVAHRYDDEQNKTIVKRAREAAVPGAKLLVLDFFLDNDDKQRSIDALHAGEYLTIDGTIVYPEDQVHGWLTEAGWTPVETLALPGSPRVIVAEAR</sequence>
<evidence type="ECO:0000259" key="4">
    <source>
        <dbReference type="Pfam" id="PF00891"/>
    </source>
</evidence>
<evidence type="ECO:0000256" key="2">
    <source>
        <dbReference type="ARBA" id="ARBA00022679"/>
    </source>
</evidence>
<dbReference type="GO" id="GO:0032259">
    <property type="term" value="P:methylation"/>
    <property type="evidence" value="ECO:0007669"/>
    <property type="project" value="UniProtKB-KW"/>
</dbReference>
<dbReference type="Pfam" id="PF00891">
    <property type="entry name" value="Methyltransf_2"/>
    <property type="match status" value="1"/>
</dbReference>
<protein>
    <submittedName>
        <fullName evidence="6">Methyltransferase dimerization domain-containing protein</fullName>
    </submittedName>
</protein>
<dbReference type="EMBL" id="JBHTHX010001029">
    <property type="protein sequence ID" value="MFD0887708.1"/>
    <property type="molecule type" value="Genomic_DNA"/>
</dbReference>
<dbReference type="SUPFAM" id="SSF46785">
    <property type="entry name" value="Winged helix' DNA-binding domain"/>
    <property type="match status" value="1"/>
</dbReference>
<dbReference type="InterPro" id="IPR036388">
    <property type="entry name" value="WH-like_DNA-bd_sf"/>
</dbReference>
<dbReference type="InterPro" id="IPR036390">
    <property type="entry name" value="WH_DNA-bd_sf"/>
</dbReference>
<evidence type="ECO:0000313" key="6">
    <source>
        <dbReference type="EMBL" id="MFD0887708.1"/>
    </source>
</evidence>
<dbReference type="Gene3D" id="1.10.10.10">
    <property type="entry name" value="Winged helix-like DNA-binding domain superfamily/Winged helix DNA-binding domain"/>
    <property type="match status" value="1"/>
</dbReference>
<dbReference type="InterPro" id="IPR016461">
    <property type="entry name" value="COMT-like"/>
</dbReference>
<gene>
    <name evidence="6" type="ORF">ACFQ08_24470</name>
</gene>
<accession>A0ABW3DYB6</accession>
<dbReference type="PANTHER" id="PTHR43712:SF2">
    <property type="entry name" value="O-METHYLTRANSFERASE CICE"/>
    <property type="match status" value="1"/>
</dbReference>
<keyword evidence="3" id="KW-0949">S-adenosyl-L-methionine</keyword>
<organism evidence="6 7">
    <name type="scientific">Streptosporangium algeriense</name>
    <dbReference type="NCBI Taxonomy" id="1682748"/>
    <lineage>
        <taxon>Bacteria</taxon>
        <taxon>Bacillati</taxon>
        <taxon>Actinomycetota</taxon>
        <taxon>Actinomycetes</taxon>
        <taxon>Streptosporangiales</taxon>
        <taxon>Streptosporangiaceae</taxon>
        <taxon>Streptosporangium</taxon>
    </lineage>
</organism>
<dbReference type="SUPFAM" id="SSF53335">
    <property type="entry name" value="S-adenosyl-L-methionine-dependent methyltransferases"/>
    <property type="match status" value="1"/>
</dbReference>
<evidence type="ECO:0000313" key="7">
    <source>
        <dbReference type="Proteomes" id="UP001597024"/>
    </source>
</evidence>
<reference evidence="7" key="1">
    <citation type="journal article" date="2019" name="Int. J. Syst. Evol. Microbiol.">
        <title>The Global Catalogue of Microorganisms (GCM) 10K type strain sequencing project: providing services to taxonomists for standard genome sequencing and annotation.</title>
        <authorList>
            <consortium name="The Broad Institute Genomics Platform"/>
            <consortium name="The Broad Institute Genome Sequencing Center for Infectious Disease"/>
            <person name="Wu L."/>
            <person name="Ma J."/>
        </authorList>
    </citation>
    <scope>NUCLEOTIDE SEQUENCE [LARGE SCALE GENOMIC DNA]</scope>
    <source>
        <strain evidence="7">CCUG 62974</strain>
    </source>
</reference>
<keyword evidence="2" id="KW-0808">Transferase</keyword>
<dbReference type="Gene3D" id="3.40.50.150">
    <property type="entry name" value="Vaccinia Virus protein VP39"/>
    <property type="match status" value="1"/>
</dbReference>
<evidence type="ECO:0000256" key="3">
    <source>
        <dbReference type="ARBA" id="ARBA00022691"/>
    </source>
</evidence>
<comment type="caution">
    <text evidence="6">The sequence shown here is derived from an EMBL/GenBank/DDBJ whole genome shotgun (WGS) entry which is preliminary data.</text>
</comment>
<name>A0ABW3DYB6_9ACTN</name>
<keyword evidence="7" id="KW-1185">Reference proteome</keyword>
<proteinExistence type="predicted"/>
<evidence type="ECO:0000259" key="5">
    <source>
        <dbReference type="Pfam" id="PF08100"/>
    </source>
</evidence>
<keyword evidence="1 6" id="KW-0489">Methyltransferase</keyword>
<dbReference type="InterPro" id="IPR012967">
    <property type="entry name" value="COMT_dimerisation"/>
</dbReference>
<dbReference type="GO" id="GO:0008168">
    <property type="term" value="F:methyltransferase activity"/>
    <property type="evidence" value="ECO:0007669"/>
    <property type="project" value="UniProtKB-KW"/>
</dbReference>
<dbReference type="Pfam" id="PF08100">
    <property type="entry name" value="Dimerisation"/>
    <property type="match status" value="1"/>
</dbReference>
<evidence type="ECO:0000256" key="1">
    <source>
        <dbReference type="ARBA" id="ARBA00022603"/>
    </source>
</evidence>
<feature type="domain" description="O-methyltransferase C-terminal" evidence="4">
    <location>
        <begin position="137"/>
        <end position="293"/>
    </location>
</feature>
<dbReference type="InterPro" id="IPR029063">
    <property type="entry name" value="SAM-dependent_MTases_sf"/>
</dbReference>
<dbReference type="InterPro" id="IPR001077">
    <property type="entry name" value="COMT_C"/>
</dbReference>
<dbReference type="PROSITE" id="PS51683">
    <property type="entry name" value="SAM_OMT_II"/>
    <property type="match status" value="1"/>
</dbReference>
<dbReference type="Proteomes" id="UP001597024">
    <property type="component" value="Unassembled WGS sequence"/>
</dbReference>
<dbReference type="PANTHER" id="PTHR43712">
    <property type="entry name" value="PUTATIVE (AFU_ORTHOLOGUE AFUA_4G14580)-RELATED"/>
    <property type="match status" value="1"/>
</dbReference>